<evidence type="ECO:0000256" key="1">
    <source>
        <dbReference type="SAM" id="Phobius"/>
    </source>
</evidence>
<keyword evidence="1" id="KW-0472">Membrane</keyword>
<dbReference type="EMBL" id="JAHBMH010000070">
    <property type="protein sequence ID" value="KAK1933766.1"/>
    <property type="molecule type" value="Genomic_DNA"/>
</dbReference>
<accession>A0AAD9G8H9</accession>
<dbReference type="Proteomes" id="UP001195914">
    <property type="component" value="Unassembled WGS sequence"/>
</dbReference>
<reference evidence="2" key="2">
    <citation type="submission" date="2021-05" db="EMBL/GenBank/DDBJ databases">
        <authorList>
            <person name="Pain A."/>
        </authorList>
    </citation>
    <scope>NUCLEOTIDE SEQUENCE</scope>
    <source>
        <strain evidence="2">1802A</strain>
    </source>
</reference>
<dbReference type="InterPro" id="IPR024751">
    <property type="entry name" value="VESA1"/>
</dbReference>
<reference evidence="2" key="1">
    <citation type="journal article" date="2014" name="Nucleic Acids Res.">
        <title>The evolutionary dynamics of variant antigen genes in Babesia reveal a history of genomic innovation underlying host-parasite interaction.</title>
        <authorList>
            <person name="Jackson A.P."/>
            <person name="Otto T.D."/>
            <person name="Darby A."/>
            <person name="Ramaprasad A."/>
            <person name="Xia D."/>
            <person name="Echaide I.E."/>
            <person name="Farber M."/>
            <person name="Gahlot S."/>
            <person name="Gamble J."/>
            <person name="Gupta D."/>
            <person name="Gupta Y."/>
            <person name="Jackson L."/>
            <person name="Malandrin L."/>
            <person name="Malas T.B."/>
            <person name="Moussa E."/>
            <person name="Nair M."/>
            <person name="Reid A.J."/>
            <person name="Sanders M."/>
            <person name="Sharma J."/>
            <person name="Tracey A."/>
            <person name="Quail M.A."/>
            <person name="Weir W."/>
            <person name="Wastling J.M."/>
            <person name="Hall N."/>
            <person name="Willadsen P."/>
            <person name="Lingelbach K."/>
            <person name="Shiels B."/>
            <person name="Tait A."/>
            <person name="Berriman M."/>
            <person name="Allred D.R."/>
            <person name="Pain A."/>
        </authorList>
    </citation>
    <scope>NUCLEOTIDE SEQUENCE</scope>
    <source>
        <strain evidence="2">1802A</strain>
    </source>
</reference>
<comment type="caution">
    <text evidence="2">The sequence shown here is derived from an EMBL/GenBank/DDBJ whole genome shotgun (WGS) entry which is preliminary data.</text>
</comment>
<dbReference type="AlphaFoldDB" id="A0AAD9G8H9"/>
<evidence type="ECO:0000313" key="3">
    <source>
        <dbReference type="Proteomes" id="UP001195914"/>
    </source>
</evidence>
<evidence type="ECO:0000313" key="2">
    <source>
        <dbReference type="EMBL" id="KAK1933766.1"/>
    </source>
</evidence>
<sequence length="1269" mass="138489">MAAAAADPGLLRCPKNLKECIDWVLRATERDKTGSNNINNLKDALNAELGIFNNSDDLTQLVHGLCLFMGYPSCLCKPKKSVEESLKKISKELKEDLQNYKCLSNSKPLNLNCDSSCSTSSVVCKCCVLDCIREVQSSCECVKGTTGHTCSCSNDSTQRCCKDLLEKLKAYLSLLNLKADMETLCSCPENCCKNGECIKANPQCQHCKTLQTPKDYTVTGLGLLRPSPKRLAERLEGFFGDSSKKHSFIEGLCTCKCGSGSCCCLSCENPYECSKSCTCRSQGCSCASKLQPPQCPRKTFCLAIDGLKIHCNGVELTCCNEGSKCHCTLDYNSQCSTSGCCVVSAGSGNSNKYHSAKCMIRRIARFFNKVNKGEICSKGCCALLCVRMFCDCLGNLFTKGIEKGQDKCKKCNGKSTGKCTQGTGKGSKCCGGNPSNCASNSKSDPTCCQGCSECNAIKLGKALQELRFAGPCGQDLYRVLKDFLYYCRSVFLPKVNGLRDRIKGAKKKCVSGCSSSGTPCQCSSGSSCLGCKDLPEDLRPLLLQGYSSAYSSEASWASLPSSRSGSKCCGSSGSSSCTCPPSGCSSSTSPCDPSKCCPDCPQKKAAKIFLGFLPCLYYALKYLNGKCKVDWSGQNISQDSSLGRFFVGMGYELQKLDENKKGSQISSSLSSLFNGSDGPLEKLYNVSKNYFTSRFTSLVPSSTSSDSKPETVRDILLWLSGLPFTSGFKALLEHCKRLCDSIKDSSNPVNFIDFESSLYASCLRSPFVLAAIEGSKSNESEGFPPYKSEISKFSYPEDPFDLLEKLCEYTRKVFPPLKFLCMQCENDSAQGGWKDCAFGQKCVEALGKSSTSGFTSSSGSGCGSCDGHNTYLCTALGSNKDVHDGHCWGGECLGSNSGTCKGKSNGSSNHQANDKCKNPCPHPLLRFLLDGSKDLQNLPTPFKPPEDFPKMGFSKDQLPSPGWSGYSLFVILDIFVGDSQSDKAHPVLRDLLRFLLCLTRTPPETLGELFGFFLQFKDSSVFFSKLNTAFADYASKEPGRPDGRNFTTAFQTALEALKGSSSSHSGSHPYDLKSLYDCDGPKGSNATCGPYLNPLAGDVYNIFIEDSPDVYLSWICYLPKDFKDRLEEFQGEFLDCCSSGSSSCKFVTCPCILPKLYKYGFSFMSASRLNGKKCFDFITQLGKFVGNSTLDKLIEEIERFIWSIRFPFFLGFLYVWFFVLSYFCYAILIKLDTVHTGSHLHLPRSFKILPSTLFSDASSKLKDLSYFTL</sequence>
<keyword evidence="1" id="KW-0812">Transmembrane</keyword>
<feature type="transmembrane region" description="Helical" evidence="1">
    <location>
        <begin position="1206"/>
        <end position="1228"/>
    </location>
</feature>
<protein>
    <submittedName>
        <fullName evidence="2">Variant erythrocyte surface antigen-1 family protein</fullName>
    </submittedName>
</protein>
<gene>
    <name evidence="2" type="ORF">X943_001205</name>
</gene>
<keyword evidence="1" id="KW-1133">Transmembrane helix</keyword>
<name>A0AAD9G8H9_BABDI</name>
<organism evidence="2 3">
    <name type="scientific">Babesia divergens</name>
    <dbReference type="NCBI Taxonomy" id="32595"/>
    <lineage>
        <taxon>Eukaryota</taxon>
        <taxon>Sar</taxon>
        <taxon>Alveolata</taxon>
        <taxon>Apicomplexa</taxon>
        <taxon>Aconoidasida</taxon>
        <taxon>Piroplasmida</taxon>
        <taxon>Babesiidae</taxon>
        <taxon>Babesia</taxon>
    </lineage>
</organism>
<dbReference type="Pfam" id="PF12785">
    <property type="entry name" value="VESA1_N"/>
    <property type="match status" value="1"/>
</dbReference>
<keyword evidence="3" id="KW-1185">Reference proteome</keyword>
<proteinExistence type="predicted"/>